<proteinExistence type="predicted"/>
<organism evidence="1 2">
    <name type="scientific">Psychroflexus lacisalsi</name>
    <dbReference type="NCBI Taxonomy" id="503928"/>
    <lineage>
        <taxon>Bacteria</taxon>
        <taxon>Pseudomonadati</taxon>
        <taxon>Bacteroidota</taxon>
        <taxon>Flavobacteriia</taxon>
        <taxon>Flavobacteriales</taxon>
        <taxon>Flavobacteriaceae</taxon>
        <taxon>Psychroflexus</taxon>
    </lineage>
</organism>
<protein>
    <submittedName>
        <fullName evidence="1">Uncharacterized protein</fullName>
    </submittedName>
</protein>
<sequence length="88" mass="10112">MELNKNQIQDLRHKDLEPTVGKLIKITLENPMKIKGIDDEQTILIGNVNHIGLSANSPHLPVDINITIERTDITKNVNIFKMEKLEWE</sequence>
<gene>
    <name evidence="1" type="ORF">GCM10009433_19020</name>
</gene>
<accession>A0ABP3VKD1</accession>
<keyword evidence="2" id="KW-1185">Reference proteome</keyword>
<dbReference type="EMBL" id="BAAAGG010000006">
    <property type="protein sequence ID" value="GAA0760187.1"/>
    <property type="molecule type" value="Genomic_DNA"/>
</dbReference>
<name>A0ABP3VKD1_9FLAO</name>
<evidence type="ECO:0000313" key="2">
    <source>
        <dbReference type="Proteomes" id="UP001500185"/>
    </source>
</evidence>
<evidence type="ECO:0000313" key="1">
    <source>
        <dbReference type="EMBL" id="GAA0760187.1"/>
    </source>
</evidence>
<reference evidence="2" key="1">
    <citation type="journal article" date="2019" name="Int. J. Syst. Evol. Microbiol.">
        <title>The Global Catalogue of Microorganisms (GCM) 10K type strain sequencing project: providing services to taxonomists for standard genome sequencing and annotation.</title>
        <authorList>
            <consortium name="The Broad Institute Genomics Platform"/>
            <consortium name="The Broad Institute Genome Sequencing Center for Infectious Disease"/>
            <person name="Wu L."/>
            <person name="Ma J."/>
        </authorList>
    </citation>
    <scope>NUCLEOTIDE SEQUENCE [LARGE SCALE GENOMIC DNA]</scope>
    <source>
        <strain evidence="2">JCM 16231</strain>
    </source>
</reference>
<dbReference type="Proteomes" id="UP001500185">
    <property type="component" value="Unassembled WGS sequence"/>
</dbReference>
<comment type="caution">
    <text evidence="1">The sequence shown here is derived from an EMBL/GenBank/DDBJ whole genome shotgun (WGS) entry which is preliminary data.</text>
</comment>
<dbReference type="RefSeq" id="WP_224455690.1">
    <property type="nucleotide sequence ID" value="NZ_BAAAGG010000006.1"/>
</dbReference>